<dbReference type="KEGG" id="pnd:Pla175_29430"/>
<organism evidence="3 4">
    <name type="scientific">Pirellulimonas nuda</name>
    <dbReference type="NCBI Taxonomy" id="2528009"/>
    <lineage>
        <taxon>Bacteria</taxon>
        <taxon>Pseudomonadati</taxon>
        <taxon>Planctomycetota</taxon>
        <taxon>Planctomycetia</taxon>
        <taxon>Pirellulales</taxon>
        <taxon>Lacipirellulaceae</taxon>
        <taxon>Pirellulimonas</taxon>
    </lineage>
</organism>
<dbReference type="GO" id="GO:0005829">
    <property type="term" value="C:cytosol"/>
    <property type="evidence" value="ECO:0007669"/>
    <property type="project" value="TreeGrafter"/>
</dbReference>
<keyword evidence="1" id="KW-1133">Transmembrane helix</keyword>
<dbReference type="OrthoDB" id="238366at2"/>
<protein>
    <submittedName>
        <fullName evidence="3">tRNA modification GTPase MnmE</fullName>
        <ecNumber evidence="3">3.6.5.-</ecNumber>
    </submittedName>
</protein>
<dbReference type="Pfam" id="PF01926">
    <property type="entry name" value="MMR_HSR1"/>
    <property type="match status" value="1"/>
</dbReference>
<keyword evidence="1" id="KW-0812">Transmembrane</keyword>
<proteinExistence type="predicted"/>
<sequence>MNRRWIALGAVLAGVLLAPYLALLGLGFVWLNEHGWLMTWLIVAAISSLAATLLHWSLRGNRLSRPRWRVEPDPEWTDTDRQAWSQVQHIAHQAGGRALTLGRLDELQALGDELFTAVARAYFPRAREPLLQVTVPDTLAIVELAAHDLRAIAENLPGSRALSLGQVRRLQSTGSAAWAAYELGYRVYRVARSIYNPLGALVNEAGGVGTRRSMDWLRKDFQRRAQTYSVELAGKYAIELYSGRIQLRSAHVQQYVTQRSRRDSAASAAKQRGLLAEPLRVLVLGQVKAGKSSLINALFGQLRAAVDVVPCTRSVEPFVLQREGQTEAIVLDTAGYEDASAAGALLGDLVVESQQADLILLAVSASQAARAPDQLILRAIRQSFEGATTRQPPPCIVALTHIDRLRPPQAWAPPYDLTSDDPKARSIREVMAVVAEELALPLESIAPVCLFPDRLYNVTDGLMPLLVQAFSEAERSRVARVLTAHQTETQWSNLWRQAIQSGRLSLTTLGDLYRPK</sequence>
<evidence type="ECO:0000259" key="2">
    <source>
        <dbReference type="Pfam" id="PF01926"/>
    </source>
</evidence>
<dbReference type="AlphaFoldDB" id="A0A518DDJ6"/>
<dbReference type="GO" id="GO:0005525">
    <property type="term" value="F:GTP binding"/>
    <property type="evidence" value="ECO:0007669"/>
    <property type="project" value="InterPro"/>
</dbReference>
<dbReference type="EC" id="3.6.5.-" evidence="3"/>
<dbReference type="CDD" id="cd00882">
    <property type="entry name" value="Ras_like_GTPase"/>
    <property type="match status" value="1"/>
</dbReference>
<dbReference type="PANTHER" id="PTHR42714:SF2">
    <property type="entry name" value="TRNA MODIFICATION GTPASE GTPBP3, MITOCHONDRIAL"/>
    <property type="match status" value="1"/>
</dbReference>
<dbReference type="GO" id="GO:0016787">
    <property type="term" value="F:hydrolase activity"/>
    <property type="evidence" value="ECO:0007669"/>
    <property type="project" value="UniProtKB-KW"/>
</dbReference>
<dbReference type="EMBL" id="CP036291">
    <property type="protein sequence ID" value="QDU89551.1"/>
    <property type="molecule type" value="Genomic_DNA"/>
</dbReference>
<evidence type="ECO:0000256" key="1">
    <source>
        <dbReference type="SAM" id="Phobius"/>
    </source>
</evidence>
<accession>A0A518DDJ6</accession>
<dbReference type="SUPFAM" id="SSF52540">
    <property type="entry name" value="P-loop containing nucleoside triphosphate hydrolases"/>
    <property type="match status" value="1"/>
</dbReference>
<keyword evidence="3" id="KW-0378">Hydrolase</keyword>
<dbReference type="GO" id="GO:0002098">
    <property type="term" value="P:tRNA wobble uridine modification"/>
    <property type="evidence" value="ECO:0007669"/>
    <property type="project" value="TreeGrafter"/>
</dbReference>
<dbReference type="InterPro" id="IPR006073">
    <property type="entry name" value="GTP-bd"/>
</dbReference>
<feature type="transmembrane region" description="Helical" evidence="1">
    <location>
        <begin position="37"/>
        <end position="58"/>
    </location>
</feature>
<keyword evidence="1" id="KW-0472">Membrane</keyword>
<dbReference type="InterPro" id="IPR027417">
    <property type="entry name" value="P-loop_NTPase"/>
</dbReference>
<dbReference type="RefSeq" id="WP_145286316.1">
    <property type="nucleotide sequence ID" value="NZ_CP036291.1"/>
</dbReference>
<evidence type="ECO:0000313" key="3">
    <source>
        <dbReference type="EMBL" id="QDU89551.1"/>
    </source>
</evidence>
<reference evidence="3 4" key="1">
    <citation type="submission" date="2019-02" db="EMBL/GenBank/DDBJ databases">
        <title>Deep-cultivation of Planctomycetes and their phenomic and genomic characterization uncovers novel biology.</title>
        <authorList>
            <person name="Wiegand S."/>
            <person name="Jogler M."/>
            <person name="Boedeker C."/>
            <person name="Pinto D."/>
            <person name="Vollmers J."/>
            <person name="Rivas-Marin E."/>
            <person name="Kohn T."/>
            <person name="Peeters S.H."/>
            <person name="Heuer A."/>
            <person name="Rast P."/>
            <person name="Oberbeckmann S."/>
            <person name="Bunk B."/>
            <person name="Jeske O."/>
            <person name="Meyerdierks A."/>
            <person name="Storesund J.E."/>
            <person name="Kallscheuer N."/>
            <person name="Luecker S."/>
            <person name="Lage O.M."/>
            <person name="Pohl T."/>
            <person name="Merkel B.J."/>
            <person name="Hornburger P."/>
            <person name="Mueller R.-W."/>
            <person name="Bruemmer F."/>
            <person name="Labrenz M."/>
            <person name="Spormann A.M."/>
            <person name="Op den Camp H."/>
            <person name="Overmann J."/>
            <person name="Amann R."/>
            <person name="Jetten M.S.M."/>
            <person name="Mascher T."/>
            <person name="Medema M.H."/>
            <person name="Devos D.P."/>
            <person name="Kaster A.-K."/>
            <person name="Ovreas L."/>
            <person name="Rohde M."/>
            <person name="Galperin M.Y."/>
            <person name="Jogler C."/>
        </authorList>
    </citation>
    <scope>NUCLEOTIDE SEQUENCE [LARGE SCALE GENOMIC DNA]</scope>
    <source>
        <strain evidence="3 4">Pla175</strain>
    </source>
</reference>
<gene>
    <name evidence="3" type="primary">mnmE_1</name>
    <name evidence="3" type="ORF">Pla175_29430</name>
</gene>
<dbReference type="GO" id="GO:0030488">
    <property type="term" value="P:tRNA methylation"/>
    <property type="evidence" value="ECO:0007669"/>
    <property type="project" value="TreeGrafter"/>
</dbReference>
<name>A0A518DDJ6_9BACT</name>
<feature type="domain" description="G" evidence="2">
    <location>
        <begin position="280"/>
        <end position="380"/>
    </location>
</feature>
<dbReference type="PANTHER" id="PTHR42714">
    <property type="entry name" value="TRNA MODIFICATION GTPASE GTPBP3"/>
    <property type="match status" value="1"/>
</dbReference>
<dbReference type="Proteomes" id="UP000317429">
    <property type="component" value="Chromosome"/>
</dbReference>
<feature type="transmembrane region" description="Helical" evidence="1">
    <location>
        <begin position="7"/>
        <end position="31"/>
    </location>
</feature>
<dbReference type="Gene3D" id="3.40.50.300">
    <property type="entry name" value="P-loop containing nucleotide triphosphate hydrolases"/>
    <property type="match status" value="1"/>
</dbReference>
<evidence type="ECO:0000313" key="4">
    <source>
        <dbReference type="Proteomes" id="UP000317429"/>
    </source>
</evidence>
<keyword evidence="4" id="KW-1185">Reference proteome</keyword>